<dbReference type="Proteomes" id="UP000236370">
    <property type="component" value="Unassembled WGS sequence"/>
</dbReference>
<accession>A0A2J8MZN2</accession>
<organism evidence="1 2">
    <name type="scientific">Pan troglodytes</name>
    <name type="common">Chimpanzee</name>
    <dbReference type="NCBI Taxonomy" id="9598"/>
    <lineage>
        <taxon>Eukaryota</taxon>
        <taxon>Metazoa</taxon>
        <taxon>Chordata</taxon>
        <taxon>Craniata</taxon>
        <taxon>Vertebrata</taxon>
        <taxon>Euteleostomi</taxon>
        <taxon>Mammalia</taxon>
        <taxon>Eutheria</taxon>
        <taxon>Euarchontoglires</taxon>
        <taxon>Primates</taxon>
        <taxon>Haplorrhini</taxon>
        <taxon>Catarrhini</taxon>
        <taxon>Hominidae</taxon>
        <taxon>Pan</taxon>
    </lineage>
</organism>
<reference evidence="1 2" key="1">
    <citation type="submission" date="2017-12" db="EMBL/GenBank/DDBJ databases">
        <title>High-resolution comparative analysis of great ape genomes.</title>
        <authorList>
            <person name="Pollen A."/>
            <person name="Hastie A."/>
            <person name="Hormozdiari F."/>
            <person name="Dougherty M."/>
            <person name="Liu R."/>
            <person name="Chaisson M."/>
            <person name="Hoppe E."/>
            <person name="Hill C."/>
            <person name="Pang A."/>
            <person name="Hillier L."/>
            <person name="Baker C."/>
            <person name="Armstrong J."/>
            <person name="Shendure J."/>
            <person name="Paten B."/>
            <person name="Wilson R."/>
            <person name="Chao H."/>
            <person name="Schneider V."/>
            <person name="Ventura M."/>
            <person name="Kronenberg Z."/>
            <person name="Murali S."/>
            <person name="Gordon D."/>
            <person name="Cantsilieris S."/>
            <person name="Munson K."/>
            <person name="Nelson B."/>
            <person name="Raja A."/>
            <person name="Underwood J."/>
            <person name="Diekhans M."/>
            <person name="Fiddes I."/>
            <person name="Haussler D."/>
            <person name="Eichler E."/>
        </authorList>
    </citation>
    <scope>NUCLEOTIDE SEQUENCE [LARGE SCALE GENOMIC DNA]</scope>
    <source>
        <strain evidence="1">Yerkes chimp pedigree #C0471</strain>
    </source>
</reference>
<evidence type="ECO:0000313" key="1">
    <source>
        <dbReference type="EMBL" id="PNI64981.1"/>
    </source>
</evidence>
<name>A0A2J8MZN2_PANTR</name>
<gene>
    <name evidence="1" type="ORF">CK820_G0016019</name>
</gene>
<sequence>MNWAAFGGSEFFIPEGIQIDSRCPLSRNITECERKLPIL</sequence>
<proteinExistence type="predicted"/>
<protein>
    <submittedName>
        <fullName evidence="1">RFX4 isoform 8</fullName>
    </submittedName>
</protein>
<evidence type="ECO:0000313" key="2">
    <source>
        <dbReference type="Proteomes" id="UP000236370"/>
    </source>
</evidence>
<dbReference type="EMBL" id="NBAG03000240">
    <property type="protein sequence ID" value="PNI64981.1"/>
    <property type="molecule type" value="Genomic_DNA"/>
</dbReference>
<comment type="caution">
    <text evidence="1">The sequence shown here is derived from an EMBL/GenBank/DDBJ whole genome shotgun (WGS) entry which is preliminary data.</text>
</comment>
<dbReference type="AlphaFoldDB" id="A0A2J8MZN2"/>